<keyword evidence="1" id="KW-0949">S-adenosyl-L-methionine</keyword>
<dbReference type="KEGG" id="mas:Mahau_1464"/>
<evidence type="ECO:0000256" key="2">
    <source>
        <dbReference type="ARBA" id="ARBA00022723"/>
    </source>
</evidence>
<dbReference type="InterPro" id="IPR023885">
    <property type="entry name" value="4Fe4S-binding_SPASM_dom"/>
</dbReference>
<dbReference type="EMBL" id="CP002360">
    <property type="protein sequence ID" value="AEE96656.1"/>
    <property type="molecule type" value="Genomic_DNA"/>
</dbReference>
<reference evidence="6 7" key="2">
    <citation type="journal article" date="2011" name="Stand. Genomic Sci.">
        <title>Complete genome sequence of Mahella australiensis type strain (50-1 BON).</title>
        <authorList>
            <person name="Sikorski J."/>
            <person name="Teshima H."/>
            <person name="Nolan M."/>
            <person name="Lucas S."/>
            <person name="Hammon N."/>
            <person name="Deshpande S."/>
            <person name="Cheng J.F."/>
            <person name="Pitluck S."/>
            <person name="Liolios K."/>
            <person name="Pagani I."/>
            <person name="Ivanova N."/>
            <person name="Huntemann M."/>
            <person name="Mavromatis K."/>
            <person name="Ovchinikova G."/>
            <person name="Pati A."/>
            <person name="Tapia R."/>
            <person name="Han C."/>
            <person name="Goodwin L."/>
            <person name="Chen A."/>
            <person name="Palaniappan K."/>
            <person name="Land M."/>
            <person name="Hauser L."/>
            <person name="Ngatchou-Djao O.D."/>
            <person name="Rohde M."/>
            <person name="Pukall R."/>
            <person name="Spring S."/>
            <person name="Abt B."/>
            <person name="Goker M."/>
            <person name="Detter J.C."/>
            <person name="Woyke T."/>
            <person name="Bristow J."/>
            <person name="Markowitz V."/>
            <person name="Hugenholtz P."/>
            <person name="Eisen J.A."/>
            <person name="Kyrpides N.C."/>
            <person name="Klenk H.P."/>
            <person name="Lapidus A."/>
        </authorList>
    </citation>
    <scope>NUCLEOTIDE SEQUENCE [LARGE SCALE GENOMIC DNA]</scope>
    <source>
        <strain evidence="7">DSM 15567 / CIP 107919 / 50-1 BON</strain>
    </source>
</reference>
<evidence type="ECO:0000313" key="7">
    <source>
        <dbReference type="Proteomes" id="UP000008457"/>
    </source>
</evidence>
<dbReference type="AlphaFoldDB" id="F3ZXY6"/>
<dbReference type="SFLD" id="SFLDG01067">
    <property type="entry name" value="SPASM/twitch_domain_containing"/>
    <property type="match status" value="1"/>
</dbReference>
<dbReference type="GO" id="GO:0046872">
    <property type="term" value="F:metal ion binding"/>
    <property type="evidence" value="ECO:0007669"/>
    <property type="project" value="UniProtKB-KW"/>
</dbReference>
<evidence type="ECO:0000256" key="4">
    <source>
        <dbReference type="ARBA" id="ARBA00023014"/>
    </source>
</evidence>
<keyword evidence="4" id="KW-0411">Iron-sulfur</keyword>
<proteinExistence type="predicted"/>
<feature type="domain" description="Radical SAM core" evidence="5">
    <location>
        <begin position="104"/>
        <end position="314"/>
    </location>
</feature>
<sequence>MSAATKILGEAVLKQGLKYLGKDPEKNLPKMLNWAQKIAIRKQDKETIENLKKYVLDPNNNWHKFAVTLLTRTDPHVAEKIGVNFFLNASLLGTPKQLELSEKYDINVPWAILIDPTAACNLRCIGCWAGEYKKSASLDYETLDRVIGEAEDLGIYFTIFSGGEPTVRKRDLIRLAEAHPDSVFLSFTNATLIDEPFIEEVKRVGNLAFAISIEGFEQTTDERRGKGVYQKVISAMEKLRDAGCIFGFSTTYKHGNIDEVSSDEFIDLMVEKGCVFGWYFTYVPVGRDADLDLMATPEERATMYKRINEIRSTKPIFVLDFWNDGEASMGCIAGGRRYLHINAHGDVEPCAFIHYATCNIKDTTLFEALKSPLMQAYRKRQPFNENMLRPCPMLDNPEQLREMVREANAYSTQYDDPEPVDELADKLKPYSEKWGAEADEIWQKHLEEKQKAEIAASNQK</sequence>
<dbReference type="RefSeq" id="WP_013781085.1">
    <property type="nucleotide sequence ID" value="NC_015520.1"/>
</dbReference>
<keyword evidence="3" id="KW-0408">Iron</keyword>
<dbReference type="Proteomes" id="UP000008457">
    <property type="component" value="Chromosome"/>
</dbReference>
<dbReference type="CDD" id="cd21128">
    <property type="entry name" value="SPASM_rSAM"/>
    <property type="match status" value="1"/>
</dbReference>
<dbReference type="InterPro" id="IPR006638">
    <property type="entry name" value="Elp3/MiaA/NifB-like_rSAM"/>
</dbReference>
<keyword evidence="7" id="KW-1185">Reference proteome</keyword>
<reference evidence="7" key="1">
    <citation type="submission" date="2010-11" db="EMBL/GenBank/DDBJ databases">
        <title>The complete genome of Mahella australiensis DSM 15567.</title>
        <authorList>
            <consortium name="US DOE Joint Genome Institute (JGI-PGF)"/>
            <person name="Lucas S."/>
            <person name="Copeland A."/>
            <person name="Lapidus A."/>
            <person name="Bruce D."/>
            <person name="Goodwin L."/>
            <person name="Pitluck S."/>
            <person name="Kyrpides N."/>
            <person name="Mavromatis K."/>
            <person name="Pagani I."/>
            <person name="Ivanova N."/>
            <person name="Teshima H."/>
            <person name="Brettin T."/>
            <person name="Detter J.C."/>
            <person name="Han C."/>
            <person name="Tapia R."/>
            <person name="Land M."/>
            <person name="Hauser L."/>
            <person name="Markowitz V."/>
            <person name="Cheng J.-F."/>
            <person name="Hugenholtz P."/>
            <person name="Woyke T."/>
            <person name="Wu D."/>
            <person name="Spring S."/>
            <person name="Pukall R."/>
            <person name="Steenblock K."/>
            <person name="Schneider S."/>
            <person name="Klenk H.-P."/>
            <person name="Eisen J.A."/>
        </authorList>
    </citation>
    <scope>NUCLEOTIDE SEQUENCE [LARGE SCALE GENOMIC DNA]</scope>
    <source>
        <strain evidence="7">DSM 15567 / CIP 107919 / 50-1 BON</strain>
    </source>
</reference>
<dbReference type="Pfam" id="PF04055">
    <property type="entry name" value="Radical_SAM"/>
    <property type="match status" value="1"/>
</dbReference>
<dbReference type="PANTHER" id="PTHR43524:SF1">
    <property type="entry name" value="RADICAL SAM SUPERFAMILY PROTEIN"/>
    <property type="match status" value="1"/>
</dbReference>
<keyword evidence="2" id="KW-0479">Metal-binding</keyword>
<dbReference type="Pfam" id="PF13186">
    <property type="entry name" value="SPASM"/>
    <property type="match status" value="1"/>
</dbReference>
<dbReference type="GO" id="GO:0003824">
    <property type="term" value="F:catalytic activity"/>
    <property type="evidence" value="ECO:0007669"/>
    <property type="project" value="InterPro"/>
</dbReference>
<evidence type="ECO:0000256" key="1">
    <source>
        <dbReference type="ARBA" id="ARBA00022691"/>
    </source>
</evidence>
<dbReference type="HOGENOM" id="CLU_044700_0_0_9"/>
<dbReference type="SUPFAM" id="SSF102114">
    <property type="entry name" value="Radical SAM enzymes"/>
    <property type="match status" value="1"/>
</dbReference>
<evidence type="ECO:0000259" key="5">
    <source>
        <dbReference type="PROSITE" id="PS51918"/>
    </source>
</evidence>
<dbReference type="Gene3D" id="3.20.20.70">
    <property type="entry name" value="Aldolase class I"/>
    <property type="match status" value="1"/>
</dbReference>
<dbReference type="PROSITE" id="PS51918">
    <property type="entry name" value="RADICAL_SAM"/>
    <property type="match status" value="1"/>
</dbReference>
<dbReference type="SMART" id="SM00729">
    <property type="entry name" value="Elp3"/>
    <property type="match status" value="1"/>
</dbReference>
<evidence type="ECO:0000256" key="3">
    <source>
        <dbReference type="ARBA" id="ARBA00023004"/>
    </source>
</evidence>
<name>F3ZXY6_MAHA5</name>
<accession>F3ZXY6</accession>
<dbReference type="InterPro" id="IPR058240">
    <property type="entry name" value="rSAM_sf"/>
</dbReference>
<dbReference type="InterPro" id="IPR007197">
    <property type="entry name" value="rSAM"/>
</dbReference>
<protein>
    <submittedName>
        <fullName evidence="6">Radical SAM domain protein</fullName>
    </submittedName>
</protein>
<dbReference type="STRING" id="697281.Mahau_1464"/>
<gene>
    <name evidence="6" type="ordered locus">Mahau_1464</name>
</gene>
<dbReference type="OrthoDB" id="9782387at2"/>
<dbReference type="GO" id="GO:0051536">
    <property type="term" value="F:iron-sulfur cluster binding"/>
    <property type="evidence" value="ECO:0007669"/>
    <property type="project" value="UniProtKB-KW"/>
</dbReference>
<organism evidence="6 7">
    <name type="scientific">Mahella australiensis (strain DSM 15567 / CIP 107919 / 50-1 BON)</name>
    <dbReference type="NCBI Taxonomy" id="697281"/>
    <lineage>
        <taxon>Bacteria</taxon>
        <taxon>Bacillati</taxon>
        <taxon>Bacillota</taxon>
        <taxon>Clostridia</taxon>
        <taxon>Thermoanaerobacterales</taxon>
        <taxon>Thermoanaerobacterales Family IV. Incertae Sedis</taxon>
        <taxon>Mahella</taxon>
    </lineage>
</organism>
<dbReference type="CDD" id="cd01335">
    <property type="entry name" value="Radical_SAM"/>
    <property type="match status" value="1"/>
</dbReference>
<dbReference type="SFLD" id="SFLDS00029">
    <property type="entry name" value="Radical_SAM"/>
    <property type="match status" value="1"/>
</dbReference>
<dbReference type="eggNOG" id="COG0535">
    <property type="taxonomic scope" value="Bacteria"/>
</dbReference>
<dbReference type="InterPro" id="IPR013785">
    <property type="entry name" value="Aldolase_TIM"/>
</dbReference>
<evidence type="ECO:0000313" key="6">
    <source>
        <dbReference type="EMBL" id="AEE96656.1"/>
    </source>
</evidence>
<dbReference type="PANTHER" id="PTHR43524">
    <property type="entry name" value="RADICAL SAM SUPERFAMILY PROTEIN"/>
    <property type="match status" value="1"/>
</dbReference>